<evidence type="ECO:0000313" key="2">
    <source>
        <dbReference type="EMBL" id="KKN81831.1"/>
    </source>
</evidence>
<dbReference type="InterPro" id="IPR047525">
    <property type="entry name" value="TfoX-like"/>
</dbReference>
<dbReference type="EMBL" id="LAZR01000209">
    <property type="protein sequence ID" value="KKN81831.1"/>
    <property type="molecule type" value="Genomic_DNA"/>
</dbReference>
<dbReference type="PANTHER" id="PTHR36121">
    <property type="entry name" value="PROTEIN SXY"/>
    <property type="match status" value="1"/>
</dbReference>
<proteinExistence type="predicted"/>
<dbReference type="AlphaFoldDB" id="A0A0F9W861"/>
<protein>
    <recommendedName>
        <fullName evidence="1">TfoX C-terminal domain-containing protein</fullName>
    </recommendedName>
</protein>
<comment type="caution">
    <text evidence="2">The sequence shown here is derived from an EMBL/GenBank/DDBJ whole genome shotgun (WGS) entry which is preliminary data.</text>
</comment>
<dbReference type="Pfam" id="PF04994">
    <property type="entry name" value="TfoX_C"/>
    <property type="match status" value="1"/>
</dbReference>
<dbReference type="InterPro" id="IPR007077">
    <property type="entry name" value="TfoX_C"/>
</dbReference>
<gene>
    <name evidence="2" type="ORF">LCGC14_0315040</name>
</gene>
<name>A0A0F9W861_9ZZZZ</name>
<organism evidence="2">
    <name type="scientific">marine sediment metagenome</name>
    <dbReference type="NCBI Taxonomy" id="412755"/>
    <lineage>
        <taxon>unclassified sequences</taxon>
        <taxon>metagenomes</taxon>
        <taxon>ecological metagenomes</taxon>
    </lineage>
</organism>
<dbReference type="PANTHER" id="PTHR36121:SF1">
    <property type="entry name" value="PROTEIN SXY"/>
    <property type="match status" value="1"/>
</dbReference>
<evidence type="ECO:0000259" key="1">
    <source>
        <dbReference type="Pfam" id="PF04994"/>
    </source>
</evidence>
<reference evidence="2" key="1">
    <citation type="journal article" date="2015" name="Nature">
        <title>Complex archaea that bridge the gap between prokaryotes and eukaryotes.</title>
        <authorList>
            <person name="Spang A."/>
            <person name="Saw J.H."/>
            <person name="Jorgensen S.L."/>
            <person name="Zaremba-Niedzwiedzka K."/>
            <person name="Martijn J."/>
            <person name="Lind A.E."/>
            <person name="van Eijk R."/>
            <person name="Schleper C."/>
            <person name="Guy L."/>
            <person name="Ettema T.J."/>
        </authorList>
    </citation>
    <scope>NUCLEOTIDE SEQUENCE</scope>
</reference>
<accession>A0A0F9W861</accession>
<feature type="domain" description="TfoX C-terminal" evidence="1">
    <location>
        <begin position="3"/>
        <end position="82"/>
    </location>
</feature>
<dbReference type="Gene3D" id="1.10.150.20">
    <property type="entry name" value="5' to 3' exonuclease, C-terminal subdomain"/>
    <property type="match status" value="1"/>
</dbReference>
<sequence length="88" mass="9832">MNQDELLGLRNLGKTSAQWLHATGIHDLEQLRQLGPVGAYSAVRARGFHASKALMFSIAGALQNVHWNDLDPLYKEQLLQQLQEQSPP</sequence>